<dbReference type="Proteomes" id="UP000002012">
    <property type="component" value="Chromosome"/>
</dbReference>
<dbReference type="HOGENOM" id="CLU_2329111_0_0_0"/>
<evidence type="ECO:0000256" key="1">
    <source>
        <dbReference type="SAM" id="Phobius"/>
    </source>
</evidence>
<dbReference type="KEGG" id="dap:Dacet_0719"/>
<dbReference type="PaxDb" id="522772-Dacet_0719"/>
<dbReference type="InParanoid" id="D4H4V9"/>
<organism evidence="2 3">
    <name type="scientific">Denitrovibrio acetiphilus (strain DSM 12809 / NBRC 114555 / N2460)</name>
    <dbReference type="NCBI Taxonomy" id="522772"/>
    <lineage>
        <taxon>Bacteria</taxon>
        <taxon>Pseudomonadati</taxon>
        <taxon>Deferribacterota</taxon>
        <taxon>Deferribacteres</taxon>
        <taxon>Deferribacterales</taxon>
        <taxon>Geovibrionaceae</taxon>
        <taxon>Denitrovibrio</taxon>
    </lineage>
</organism>
<sequence length="98" mass="11648">MDTFTEILVILFFFITGTMTFYVFFTWILQTLKNLFNPKPKMNISSYGYHEPHRSFMSYSAEELADKKIAVNMIYNAKMFLYIFVFSIVIMLFSAVFM</sequence>
<feature type="transmembrane region" description="Helical" evidence="1">
    <location>
        <begin position="79"/>
        <end position="97"/>
    </location>
</feature>
<feature type="transmembrane region" description="Helical" evidence="1">
    <location>
        <begin position="7"/>
        <end position="29"/>
    </location>
</feature>
<evidence type="ECO:0000313" key="3">
    <source>
        <dbReference type="Proteomes" id="UP000002012"/>
    </source>
</evidence>
<accession>D4H4V9</accession>
<protein>
    <submittedName>
        <fullName evidence="2">Uncharacterized protein</fullName>
    </submittedName>
</protein>
<keyword evidence="3" id="KW-1185">Reference proteome</keyword>
<keyword evidence="1" id="KW-0472">Membrane</keyword>
<keyword evidence="1" id="KW-1133">Transmembrane helix</keyword>
<dbReference type="EMBL" id="CP001968">
    <property type="protein sequence ID" value="ADD67503.1"/>
    <property type="molecule type" value="Genomic_DNA"/>
</dbReference>
<proteinExistence type="predicted"/>
<dbReference type="AlphaFoldDB" id="D4H4V9"/>
<evidence type="ECO:0000313" key="2">
    <source>
        <dbReference type="EMBL" id="ADD67503.1"/>
    </source>
</evidence>
<reference evidence="2 3" key="1">
    <citation type="journal article" date="2010" name="Stand. Genomic Sci.">
        <title>Complete genome sequence of Denitrovibrio acetiphilus type strain (N2460).</title>
        <authorList>
            <person name="Kiss H."/>
            <person name="Lang E."/>
            <person name="Lapidus A."/>
            <person name="Copeland A."/>
            <person name="Nolan M."/>
            <person name="Glavina Del Rio T."/>
            <person name="Chen F."/>
            <person name="Lucas S."/>
            <person name="Tice H."/>
            <person name="Cheng J.F."/>
            <person name="Han C."/>
            <person name="Goodwin L."/>
            <person name="Pitluck S."/>
            <person name="Liolios K."/>
            <person name="Pati A."/>
            <person name="Ivanova N."/>
            <person name="Mavromatis K."/>
            <person name="Chen A."/>
            <person name="Palaniappan K."/>
            <person name="Land M."/>
            <person name="Hauser L."/>
            <person name="Chang Y.J."/>
            <person name="Jeffries C.D."/>
            <person name="Detter J.C."/>
            <person name="Brettin T."/>
            <person name="Spring S."/>
            <person name="Rohde M."/>
            <person name="Goker M."/>
            <person name="Woyke T."/>
            <person name="Bristow J."/>
            <person name="Eisen J.A."/>
            <person name="Markowitz V."/>
            <person name="Hugenholtz P."/>
            <person name="Kyrpides N.C."/>
            <person name="Klenk H.P."/>
        </authorList>
    </citation>
    <scope>NUCLEOTIDE SEQUENCE [LARGE SCALE GENOMIC DNA]</scope>
    <source>
        <strain evidence="3">DSM 12809 / NBRC 114555 / N2460</strain>
    </source>
</reference>
<dbReference type="STRING" id="522772.Dacet_0719"/>
<gene>
    <name evidence="2" type="ordered locus">Dacet_0719</name>
</gene>
<keyword evidence="1" id="KW-0812">Transmembrane</keyword>
<name>D4H4V9_DENA2</name>
<dbReference type="RefSeq" id="WP_013010039.1">
    <property type="nucleotide sequence ID" value="NC_013943.1"/>
</dbReference>